<dbReference type="NCBIfam" id="NF004952">
    <property type="entry name" value="PRK06299.1-2"/>
    <property type="match status" value="1"/>
</dbReference>
<dbReference type="PANTHER" id="PTHR10724">
    <property type="entry name" value="30S RIBOSOMAL PROTEIN S1"/>
    <property type="match status" value="1"/>
</dbReference>
<feature type="domain" description="S1 motif" evidence="9">
    <location>
        <begin position="188"/>
        <end position="257"/>
    </location>
</feature>
<dbReference type="PANTHER" id="PTHR10724:SF7">
    <property type="entry name" value="SMALL RIBOSOMAL SUBUNIT PROTEIN BS1C"/>
    <property type="match status" value="1"/>
</dbReference>
<evidence type="ECO:0000259" key="9">
    <source>
        <dbReference type="PROSITE" id="PS50126"/>
    </source>
</evidence>
<keyword evidence="5" id="KW-0687">Ribonucleoprotein</keyword>
<dbReference type="SMART" id="SM00316">
    <property type="entry name" value="S1"/>
    <property type="match status" value="5"/>
</dbReference>
<feature type="domain" description="S1 motif" evidence="9">
    <location>
        <begin position="361"/>
        <end position="430"/>
    </location>
</feature>
<protein>
    <recommendedName>
        <fullName evidence="7">Small ribosomal subunit protein bS1</fullName>
    </recommendedName>
    <alternativeName>
        <fullName evidence="8">30S ribosomal protein S1</fullName>
    </alternativeName>
</protein>
<evidence type="ECO:0000256" key="5">
    <source>
        <dbReference type="ARBA" id="ARBA00023274"/>
    </source>
</evidence>
<dbReference type="GO" id="GO:0003729">
    <property type="term" value="F:mRNA binding"/>
    <property type="evidence" value="ECO:0007669"/>
    <property type="project" value="TreeGrafter"/>
</dbReference>
<evidence type="ECO:0000256" key="3">
    <source>
        <dbReference type="ARBA" id="ARBA00022884"/>
    </source>
</evidence>
<dbReference type="CDD" id="cd04465">
    <property type="entry name" value="S1_RPS1_repeat_ec2_hs2"/>
    <property type="match status" value="1"/>
</dbReference>
<evidence type="ECO:0000256" key="6">
    <source>
        <dbReference type="ARBA" id="ARBA00025604"/>
    </source>
</evidence>
<dbReference type="EMBL" id="MWDQ01000077">
    <property type="protein sequence ID" value="OQB73528.1"/>
    <property type="molecule type" value="Genomic_DNA"/>
</dbReference>
<evidence type="ECO:0000313" key="10">
    <source>
        <dbReference type="EMBL" id="OQB73528.1"/>
    </source>
</evidence>
<dbReference type="Gene3D" id="2.40.50.140">
    <property type="entry name" value="Nucleic acid-binding proteins"/>
    <property type="match status" value="5"/>
</dbReference>
<dbReference type="CDD" id="cd05688">
    <property type="entry name" value="S1_RPS1_repeat_ec3"/>
    <property type="match status" value="2"/>
</dbReference>
<dbReference type="SUPFAM" id="SSF50249">
    <property type="entry name" value="Nucleic acid-binding proteins"/>
    <property type="match status" value="5"/>
</dbReference>
<sequence length="453" mass="51255">MDDIDIGKILEEKLLSFKPGSLIRGTVIRIDKEVIVDFGYKTEGYVLREEFKSEQDKIKPGMEIDLIVESLDPDPNGLILLSKEKADIMLNWDRIEKYFEEDKPISGTILQRVKGGFKVDIGIFAFLPGSQTDIRPVTNPSQFVNLESTFKIIKIDKQRKNVVVSRRKYLEEEKEEKKREFLENLQKGTIVKGKVKNLVDYGAFIETDNNVVGLLHLNDMAWGRITHPSQMLSVGEDIEVMVLDVNLEKQVVSFGLKQRTKNPWDDVEAKYPIGSIVEGKVVNITDYGAFIKLEDGIEGLLHISEFSWTGRVRHPSDVVAMGDSISLKVIDIKKEEQKISFSLRQMEPNPWPEIVKKYPAGLVVKGKVYHITDFGAFVELEKGVDGLLHISNISDTPIKHPSDVLRKGQKIDVIILEIDPEAKKISLGLKYLGDLPSSLPEEDENEGDNQENL</sequence>
<comment type="similarity">
    <text evidence="1">Belongs to the bacterial ribosomal protein bS1 family.</text>
</comment>
<dbReference type="AlphaFoldDB" id="A0A1V6C9D4"/>
<dbReference type="InterPro" id="IPR012340">
    <property type="entry name" value="NA-bd_OB-fold"/>
</dbReference>
<evidence type="ECO:0000256" key="7">
    <source>
        <dbReference type="ARBA" id="ARBA00035293"/>
    </source>
</evidence>
<dbReference type="Pfam" id="PF00575">
    <property type="entry name" value="S1"/>
    <property type="match status" value="5"/>
</dbReference>
<dbReference type="InterPro" id="IPR035104">
    <property type="entry name" value="Ribosomal_protein_S1-like"/>
</dbReference>
<accession>A0A1V6C9D4</accession>
<dbReference type="GO" id="GO:1990904">
    <property type="term" value="C:ribonucleoprotein complex"/>
    <property type="evidence" value="ECO:0007669"/>
    <property type="project" value="UniProtKB-KW"/>
</dbReference>
<evidence type="ECO:0000256" key="4">
    <source>
        <dbReference type="ARBA" id="ARBA00022980"/>
    </source>
</evidence>
<name>A0A1V6C9D4_UNCT6</name>
<reference evidence="10" key="1">
    <citation type="submission" date="2017-02" db="EMBL/GenBank/DDBJ databases">
        <title>Delving into the versatile metabolic prowess of the omnipresent phylum Bacteroidetes.</title>
        <authorList>
            <person name="Nobu M.K."/>
            <person name="Mei R."/>
            <person name="Narihiro T."/>
            <person name="Kuroda K."/>
            <person name="Liu W.-T."/>
        </authorList>
    </citation>
    <scope>NUCLEOTIDE SEQUENCE</scope>
    <source>
        <strain evidence="10">ADurb.Bin131</strain>
    </source>
</reference>
<gene>
    <name evidence="10" type="primary">rpsA</name>
    <name evidence="10" type="ORF">BWX89_00915</name>
</gene>
<comment type="caution">
    <text evidence="10">The sequence shown here is derived from an EMBL/GenBank/DDBJ whole genome shotgun (WGS) entry which is preliminary data.</text>
</comment>
<comment type="function">
    <text evidence="6">Binds mRNA; thus facilitating recognition of the initiation point. It is needed to translate mRNA with a short Shine-Dalgarno (SD) purine-rich sequence.</text>
</comment>
<feature type="domain" description="S1 motif" evidence="9">
    <location>
        <begin position="20"/>
        <end position="84"/>
    </location>
</feature>
<dbReference type="FunFam" id="2.40.50.140:FF:000011">
    <property type="entry name" value="30S ribosomal protein S1"/>
    <property type="match status" value="1"/>
</dbReference>
<proteinExistence type="inferred from homology"/>
<evidence type="ECO:0000256" key="1">
    <source>
        <dbReference type="ARBA" id="ARBA00006767"/>
    </source>
</evidence>
<dbReference type="PRINTS" id="PR00681">
    <property type="entry name" value="RIBOSOMALS1"/>
</dbReference>
<feature type="domain" description="S1 motif" evidence="9">
    <location>
        <begin position="274"/>
        <end position="344"/>
    </location>
</feature>
<dbReference type="InterPro" id="IPR050437">
    <property type="entry name" value="Ribos_protein_bS1-like"/>
</dbReference>
<dbReference type="InterPro" id="IPR003029">
    <property type="entry name" value="S1_domain"/>
</dbReference>
<keyword evidence="4 10" id="KW-0689">Ribosomal protein</keyword>
<dbReference type="FunFam" id="2.40.50.140:FF:000103">
    <property type="entry name" value="protein RRP5 homolog"/>
    <property type="match status" value="1"/>
</dbReference>
<dbReference type="GO" id="GO:0005840">
    <property type="term" value="C:ribosome"/>
    <property type="evidence" value="ECO:0007669"/>
    <property type="project" value="UniProtKB-KW"/>
</dbReference>
<keyword evidence="2" id="KW-0677">Repeat</keyword>
<organism evidence="10">
    <name type="scientific">candidate division TA06 bacterium ADurb.Bin131</name>
    <dbReference type="NCBI Taxonomy" id="1852827"/>
    <lineage>
        <taxon>Bacteria</taxon>
        <taxon>Bacteria division TA06</taxon>
    </lineage>
</organism>
<keyword evidence="3" id="KW-0694">RNA-binding</keyword>
<feature type="domain" description="S1 motif" evidence="9">
    <location>
        <begin position="102"/>
        <end position="167"/>
    </location>
</feature>
<dbReference type="GO" id="GO:0006412">
    <property type="term" value="P:translation"/>
    <property type="evidence" value="ECO:0007669"/>
    <property type="project" value="TreeGrafter"/>
</dbReference>
<dbReference type="GO" id="GO:0003735">
    <property type="term" value="F:structural constituent of ribosome"/>
    <property type="evidence" value="ECO:0007669"/>
    <property type="project" value="TreeGrafter"/>
</dbReference>
<evidence type="ECO:0000256" key="8">
    <source>
        <dbReference type="ARBA" id="ARBA00035517"/>
    </source>
</evidence>
<dbReference type="Proteomes" id="UP000485562">
    <property type="component" value="Unassembled WGS sequence"/>
</dbReference>
<dbReference type="PROSITE" id="PS50126">
    <property type="entry name" value="S1"/>
    <property type="match status" value="5"/>
</dbReference>
<evidence type="ECO:0000256" key="2">
    <source>
        <dbReference type="ARBA" id="ARBA00022737"/>
    </source>
</evidence>